<evidence type="ECO:0000313" key="4">
    <source>
        <dbReference type="Proteomes" id="UP001438707"/>
    </source>
</evidence>
<feature type="compositionally biased region" description="Low complexity" evidence="2">
    <location>
        <begin position="9"/>
        <end position="24"/>
    </location>
</feature>
<dbReference type="AlphaFoldDB" id="A0AAW1RSA5"/>
<keyword evidence="4" id="KW-1185">Reference proteome</keyword>
<sequence length="299" mass="32598">MMASITELSTRTSGSGRPTSSCPTQAVTGVQKRRQHRLPVANRIAAEQIAKPCLACYAATERHQPQPALSANQVESSKAAVLPTLQAEVFWLREQLDRERSKANTTHTVTPADTRRLALETAQKQREVSSLQTQVASLRQHLLEAEATLHSQTADLALCKRAQLQHDWLMYADTRKRLLDSMAETDDANSKANITAKALKQEQQERAVLEERLSGLQHKLQGYEGEAAAATTAAAEANAKLRAGPPGSPAESLLLGSLFSLGAMFASSTEQLSALPSLKDVHLPQLFPSSKQTSDRRMK</sequence>
<organism evidence="3 4">
    <name type="scientific">Apatococcus lobatus</name>
    <dbReference type="NCBI Taxonomy" id="904363"/>
    <lineage>
        <taxon>Eukaryota</taxon>
        <taxon>Viridiplantae</taxon>
        <taxon>Chlorophyta</taxon>
        <taxon>core chlorophytes</taxon>
        <taxon>Trebouxiophyceae</taxon>
        <taxon>Chlorellales</taxon>
        <taxon>Chlorellaceae</taxon>
        <taxon>Apatococcus</taxon>
    </lineage>
</organism>
<dbReference type="EMBL" id="JALJOS010000007">
    <property type="protein sequence ID" value="KAK9836463.1"/>
    <property type="molecule type" value="Genomic_DNA"/>
</dbReference>
<proteinExistence type="predicted"/>
<name>A0AAW1RSA5_9CHLO</name>
<dbReference type="Proteomes" id="UP001438707">
    <property type="component" value="Unassembled WGS sequence"/>
</dbReference>
<accession>A0AAW1RSA5</accession>
<feature type="coiled-coil region" evidence="1">
    <location>
        <begin position="192"/>
        <end position="240"/>
    </location>
</feature>
<reference evidence="3 4" key="1">
    <citation type="journal article" date="2024" name="Nat. Commun.">
        <title>Phylogenomics reveals the evolutionary origins of lichenization in chlorophyte algae.</title>
        <authorList>
            <person name="Puginier C."/>
            <person name="Libourel C."/>
            <person name="Otte J."/>
            <person name="Skaloud P."/>
            <person name="Haon M."/>
            <person name="Grisel S."/>
            <person name="Petersen M."/>
            <person name="Berrin J.G."/>
            <person name="Delaux P.M."/>
            <person name="Dal Grande F."/>
            <person name="Keller J."/>
        </authorList>
    </citation>
    <scope>NUCLEOTIDE SEQUENCE [LARGE SCALE GENOMIC DNA]</scope>
    <source>
        <strain evidence="3 4">SAG 2145</strain>
    </source>
</reference>
<evidence type="ECO:0000313" key="3">
    <source>
        <dbReference type="EMBL" id="KAK9836463.1"/>
    </source>
</evidence>
<gene>
    <name evidence="3" type="ORF">WJX74_000987</name>
</gene>
<evidence type="ECO:0000256" key="1">
    <source>
        <dbReference type="SAM" id="Coils"/>
    </source>
</evidence>
<evidence type="ECO:0000256" key="2">
    <source>
        <dbReference type="SAM" id="MobiDB-lite"/>
    </source>
</evidence>
<comment type="caution">
    <text evidence="3">The sequence shown here is derived from an EMBL/GenBank/DDBJ whole genome shotgun (WGS) entry which is preliminary data.</text>
</comment>
<feature type="region of interest" description="Disordered" evidence="2">
    <location>
        <begin position="1"/>
        <end position="35"/>
    </location>
</feature>
<keyword evidence="1" id="KW-0175">Coiled coil</keyword>
<protein>
    <submittedName>
        <fullName evidence="3">Uncharacterized protein</fullName>
    </submittedName>
</protein>